<proteinExistence type="predicted"/>
<dbReference type="EMBL" id="JBIMZQ010000014">
    <property type="protein sequence ID" value="KAL3667287.1"/>
    <property type="molecule type" value="Genomic_DNA"/>
</dbReference>
<evidence type="ECO:0000313" key="1">
    <source>
        <dbReference type="EMBL" id="KAL3667287.1"/>
    </source>
</evidence>
<evidence type="ECO:0000313" key="2">
    <source>
        <dbReference type="Proteomes" id="UP001632037"/>
    </source>
</evidence>
<dbReference type="Proteomes" id="UP001632037">
    <property type="component" value="Unassembled WGS sequence"/>
</dbReference>
<name>A0ABD3FLK5_9STRA</name>
<reference evidence="1 2" key="1">
    <citation type="submission" date="2024-09" db="EMBL/GenBank/DDBJ databases">
        <title>Genome sequencing and assembly of Phytophthora oleae, isolate VK10A, causative agent of rot of olive drupes.</title>
        <authorList>
            <person name="Conti Taguali S."/>
            <person name="Riolo M."/>
            <person name="La Spada F."/>
            <person name="Cacciola S.O."/>
            <person name="Dionisio G."/>
        </authorList>
    </citation>
    <scope>NUCLEOTIDE SEQUENCE [LARGE SCALE GENOMIC DNA]</scope>
    <source>
        <strain evidence="1 2">VK10A</strain>
    </source>
</reference>
<dbReference type="AlphaFoldDB" id="A0ABD3FLK5"/>
<accession>A0ABD3FLK5</accession>
<protein>
    <recommendedName>
        <fullName evidence="3">RXLR phytopathogen effector protein WY-domain domain-containing protein</fullName>
    </recommendedName>
</protein>
<gene>
    <name evidence="1" type="ORF">V7S43_007519</name>
</gene>
<comment type="caution">
    <text evidence="1">The sequence shown here is derived from an EMBL/GenBank/DDBJ whole genome shotgun (WGS) entry which is preliminary data.</text>
</comment>
<sequence>MSWCKEKKLVKYIRDNTKCKVVGRDVHNLVARLKAREAGDNTVAKRLHKWMKEFSEEPGNIGRIFVSTENEQEIATCVTLQTSVMREMF</sequence>
<keyword evidence="2" id="KW-1185">Reference proteome</keyword>
<evidence type="ECO:0008006" key="3">
    <source>
        <dbReference type="Google" id="ProtNLM"/>
    </source>
</evidence>
<organism evidence="1 2">
    <name type="scientific">Phytophthora oleae</name>
    <dbReference type="NCBI Taxonomy" id="2107226"/>
    <lineage>
        <taxon>Eukaryota</taxon>
        <taxon>Sar</taxon>
        <taxon>Stramenopiles</taxon>
        <taxon>Oomycota</taxon>
        <taxon>Peronosporomycetes</taxon>
        <taxon>Peronosporales</taxon>
        <taxon>Peronosporaceae</taxon>
        <taxon>Phytophthora</taxon>
    </lineage>
</organism>